<protein>
    <recommendedName>
        <fullName evidence="2">HNH endonuclease</fullName>
    </recommendedName>
</protein>
<organism evidence="1">
    <name type="scientific">Ulva intestinalis</name>
    <name type="common">Hollow green nori</name>
    <name type="synonym">Enteromorpha intestinalis</name>
    <dbReference type="NCBI Taxonomy" id="3116"/>
    <lineage>
        <taxon>Eukaryota</taxon>
        <taxon>Viridiplantae</taxon>
        <taxon>Chlorophyta</taxon>
        <taxon>core chlorophytes</taxon>
        <taxon>Ulvophyceae</taxon>
        <taxon>OUU clade</taxon>
        <taxon>Ulvales</taxon>
        <taxon>Ulvaceae</taxon>
        <taxon>Ulva</taxon>
    </lineage>
</organism>
<dbReference type="AlphaFoldDB" id="A0A8F4XLD8"/>
<sequence>MKNIYYQFIDYLKKQESKLNLKENNLEKHHILPLHAGGKKDGNIVLCTSKNHTLAHYYRYLAFRQKGDLVAFKMRWNQKVGLKERSLLAVEKNKKLKQLFWDPNWQSTQGKKGGAVSGQKNALLYCQSYIMRETIRNFTYWEFTYNNQDDKNKFLNNKSLIKDNNIFIHEYNNKFIVLKMKPQKTFTQLTNILNKTNLCLIKDVSSFSKIARGKRKKYYNWQLVAVEINWDLI</sequence>
<keyword evidence="1" id="KW-0934">Plastid</keyword>
<gene>
    <name evidence="1" type="primary">orf233</name>
</gene>
<dbReference type="EMBL" id="MZ158703">
    <property type="protein sequence ID" value="QXI88207.1"/>
    <property type="molecule type" value="Genomic_DNA"/>
</dbReference>
<evidence type="ECO:0000313" key="1">
    <source>
        <dbReference type="EMBL" id="QXI88207.1"/>
    </source>
</evidence>
<name>A0A8F4XLD8_ULVIN</name>
<evidence type="ECO:0008006" key="2">
    <source>
        <dbReference type="Google" id="ProtNLM"/>
    </source>
</evidence>
<accession>A0A8F4XLD8</accession>
<reference evidence="1" key="1">
    <citation type="submission" date="2021-05" db="EMBL/GenBank/DDBJ databases">
        <authorList>
            <person name="Wang H."/>
            <person name="Liu F."/>
            <person name="Wang J."/>
            <person name="Chen N."/>
        </authorList>
    </citation>
    <scope>NUCLEOTIDE SEQUENCE</scope>
    <source>
        <strain evidence="1">CNS00531</strain>
    </source>
</reference>
<proteinExistence type="predicted"/>
<geneLocation type="chloroplast" evidence="1"/>
<keyword evidence="1" id="KW-0150">Chloroplast</keyword>